<comment type="subcellular location">
    <subcellularLocation>
        <location evidence="1">Membrane</location>
    </subcellularLocation>
</comment>
<feature type="domain" description="Type II/III secretion system secretin-like" evidence="6">
    <location>
        <begin position="211"/>
        <end position="371"/>
    </location>
</feature>
<organism evidence="7 8">
    <name type="scientific">Anaerobaca lacustris</name>
    <dbReference type="NCBI Taxonomy" id="3044600"/>
    <lineage>
        <taxon>Bacteria</taxon>
        <taxon>Pseudomonadati</taxon>
        <taxon>Planctomycetota</taxon>
        <taxon>Phycisphaerae</taxon>
        <taxon>Sedimentisphaerales</taxon>
        <taxon>Anaerobacaceae</taxon>
        <taxon>Anaerobaca</taxon>
    </lineage>
</organism>
<evidence type="ECO:0000256" key="4">
    <source>
        <dbReference type="RuleBase" id="RU004003"/>
    </source>
</evidence>
<comment type="caution">
    <text evidence="7">The sequence shown here is derived from an EMBL/GenBank/DDBJ whole genome shotgun (WGS) entry which is preliminary data.</text>
</comment>
<dbReference type="GO" id="GO:0016020">
    <property type="term" value="C:membrane"/>
    <property type="evidence" value="ECO:0007669"/>
    <property type="project" value="UniProtKB-SubCell"/>
</dbReference>
<dbReference type="InterPro" id="IPR038591">
    <property type="entry name" value="NolW-like_sf"/>
</dbReference>
<dbReference type="RefSeq" id="WP_349246524.1">
    <property type="nucleotide sequence ID" value="NZ_JASCXX010000028.1"/>
</dbReference>
<keyword evidence="8" id="KW-1185">Reference proteome</keyword>
<comment type="similarity">
    <text evidence="4">Belongs to the bacterial secretin family.</text>
</comment>
<gene>
    <name evidence="7" type="ORF">QJ522_18785</name>
</gene>
<dbReference type="GO" id="GO:0015627">
    <property type="term" value="C:type II protein secretion system complex"/>
    <property type="evidence" value="ECO:0007669"/>
    <property type="project" value="TreeGrafter"/>
</dbReference>
<evidence type="ECO:0000256" key="5">
    <source>
        <dbReference type="SAM" id="MobiDB-lite"/>
    </source>
</evidence>
<dbReference type="PANTHER" id="PTHR30332:SF24">
    <property type="entry name" value="SECRETIN GSPD-RELATED"/>
    <property type="match status" value="1"/>
</dbReference>
<dbReference type="InterPro" id="IPR004846">
    <property type="entry name" value="T2SS/T3SS_dom"/>
</dbReference>
<evidence type="ECO:0000256" key="1">
    <source>
        <dbReference type="ARBA" id="ARBA00004370"/>
    </source>
</evidence>
<dbReference type="EMBL" id="JASCXX010000028">
    <property type="protein sequence ID" value="MDI6451115.1"/>
    <property type="molecule type" value="Genomic_DNA"/>
</dbReference>
<feature type="region of interest" description="Disordered" evidence="5">
    <location>
        <begin position="388"/>
        <end position="415"/>
    </location>
</feature>
<evidence type="ECO:0000256" key="3">
    <source>
        <dbReference type="ARBA" id="ARBA00023136"/>
    </source>
</evidence>
<name>A0AAW6U2N4_9BACT</name>
<evidence type="ECO:0000256" key="2">
    <source>
        <dbReference type="ARBA" id="ARBA00022729"/>
    </source>
</evidence>
<dbReference type="InterPro" id="IPR050810">
    <property type="entry name" value="Bact_Secretion_Sys_Channel"/>
</dbReference>
<dbReference type="InterPro" id="IPR001775">
    <property type="entry name" value="GspD/PilQ"/>
</dbReference>
<dbReference type="Gene3D" id="3.30.1370.120">
    <property type="match status" value="1"/>
</dbReference>
<evidence type="ECO:0000259" key="6">
    <source>
        <dbReference type="Pfam" id="PF00263"/>
    </source>
</evidence>
<evidence type="ECO:0000313" key="8">
    <source>
        <dbReference type="Proteomes" id="UP001431776"/>
    </source>
</evidence>
<accession>A0AAW6U2N4</accession>
<protein>
    <recommendedName>
        <fullName evidence="6">Type II/III secretion system secretin-like domain-containing protein</fullName>
    </recommendedName>
</protein>
<dbReference type="Pfam" id="PF00263">
    <property type="entry name" value="Secretin"/>
    <property type="match status" value="1"/>
</dbReference>
<sequence length="415" mass="44704">MNRLQCSPKATIVLVLVFGLAGASGRASLLSGDAGPVGRENPFAELMTASPEPVAPPTELMEERPDLVLETVVLKFLDATSLKTVLDRMVTPFGMVAVNQKNNSVVVCDSAENMARILAEIRKADRIPQQVMVEVVILDVQLKNDTEIGVNWDLLSDNRYDVVYRQNLSSSRLRSTAENATTIGDATAFNTVGIGGDISVITGSVRYVLHALQQTRDVDILASPSTLVVSGQSATIQAVEEIPYKELIDSATGGQEALSTTQFKEVGVTLQVTATVTDGNNIFVTVTAEQNVRTGVSEQGVPVVDTRRANTSLLLEDGQIVIMGGLRRQEKTLEVSQIPLLGDLPLIGHLFRNRRTITNRSELVVLLSPHIDRGEPIPAPVAARHETIRGASLLSRGAEPPEASNPSKGPEQQRH</sequence>
<keyword evidence="2" id="KW-0732">Signal</keyword>
<keyword evidence="3" id="KW-0472">Membrane</keyword>
<dbReference type="GO" id="GO:0009306">
    <property type="term" value="P:protein secretion"/>
    <property type="evidence" value="ECO:0007669"/>
    <property type="project" value="InterPro"/>
</dbReference>
<proteinExistence type="inferred from homology"/>
<dbReference type="PRINTS" id="PR00811">
    <property type="entry name" value="BCTERIALGSPD"/>
</dbReference>
<dbReference type="Proteomes" id="UP001431776">
    <property type="component" value="Unassembled WGS sequence"/>
</dbReference>
<dbReference type="AlphaFoldDB" id="A0AAW6U2N4"/>
<evidence type="ECO:0000313" key="7">
    <source>
        <dbReference type="EMBL" id="MDI6451115.1"/>
    </source>
</evidence>
<reference evidence="7" key="1">
    <citation type="submission" date="2023-05" db="EMBL/GenBank/DDBJ databases">
        <title>Anaerotaeda fermentans gen. nov., sp. nov., a novel anaerobic planctomycete of the new family within the order Sedimentisphaerales isolated from Taman Peninsula, Russia.</title>
        <authorList>
            <person name="Khomyakova M.A."/>
            <person name="Merkel A.Y."/>
            <person name="Slobodkin A.I."/>
        </authorList>
    </citation>
    <scope>NUCLEOTIDE SEQUENCE</scope>
    <source>
        <strain evidence="7">M17dextr</strain>
    </source>
</reference>
<dbReference type="PANTHER" id="PTHR30332">
    <property type="entry name" value="PROBABLE GENERAL SECRETION PATHWAY PROTEIN D"/>
    <property type="match status" value="1"/>
</dbReference>